<organism evidence="1 2">
    <name type="scientific">Clostridium tanneri</name>
    <dbReference type="NCBI Taxonomy" id="3037988"/>
    <lineage>
        <taxon>Bacteria</taxon>
        <taxon>Bacillati</taxon>
        <taxon>Bacillota</taxon>
        <taxon>Clostridia</taxon>
        <taxon>Eubacteriales</taxon>
        <taxon>Clostridiaceae</taxon>
        <taxon>Clostridium</taxon>
    </lineage>
</organism>
<evidence type="ECO:0000313" key="2">
    <source>
        <dbReference type="Proteomes" id="UP001281656"/>
    </source>
</evidence>
<sequence length="148" mass="17362">MKKKGKYSVGDIFQLRVDEKGNKGYGRILKIDRPSIFIELYKLVPTMKEVALEEIRQLEPILMIWSTDTGIKKGEWNIIGNIPVLEEVKMPDFWKFDLFDAEKVIIIRNNEEFIVKKDQIGEAQPFGIFGYEAVSIRYLHELRIRELT</sequence>
<dbReference type="Proteomes" id="UP001281656">
    <property type="component" value="Unassembled WGS sequence"/>
</dbReference>
<dbReference type="EMBL" id="JARUJP010000009">
    <property type="protein sequence ID" value="MDW8801459.1"/>
    <property type="molecule type" value="Genomic_DNA"/>
</dbReference>
<proteinExistence type="predicted"/>
<accession>A0ABU4JTG3</accession>
<protein>
    <submittedName>
        <fullName evidence="1">Immunity 26/phosphotriesterase HocA family protein</fullName>
    </submittedName>
</protein>
<reference evidence="1 2" key="1">
    <citation type="submission" date="2023-04" db="EMBL/GenBank/DDBJ databases">
        <title>Clostridium tannerae sp. nov., isolated from the fecal material of an alpaca.</title>
        <authorList>
            <person name="Miller S."/>
            <person name="Hendry M."/>
            <person name="King J."/>
            <person name="Sankaranarayanan K."/>
            <person name="Lawson P.A."/>
        </authorList>
    </citation>
    <scope>NUCLEOTIDE SEQUENCE [LARGE SCALE GENOMIC DNA]</scope>
    <source>
        <strain evidence="1 2">A1-XYC3</strain>
    </source>
</reference>
<dbReference type="RefSeq" id="WP_261670016.1">
    <property type="nucleotide sequence ID" value="NZ_JARUJP010000009.1"/>
</dbReference>
<gene>
    <name evidence="1" type="ORF">P8V03_09860</name>
</gene>
<dbReference type="InterPro" id="IPR029278">
    <property type="entry name" value="Imm26"/>
</dbReference>
<keyword evidence="2" id="KW-1185">Reference proteome</keyword>
<dbReference type="Pfam" id="PF15428">
    <property type="entry name" value="Imm26"/>
    <property type="match status" value="1"/>
</dbReference>
<comment type="caution">
    <text evidence="1">The sequence shown here is derived from an EMBL/GenBank/DDBJ whole genome shotgun (WGS) entry which is preliminary data.</text>
</comment>
<name>A0ABU4JTG3_9CLOT</name>
<evidence type="ECO:0000313" key="1">
    <source>
        <dbReference type="EMBL" id="MDW8801459.1"/>
    </source>
</evidence>